<comment type="similarity">
    <text evidence="1">Belongs to the universal ribosomal protein uL2 family.</text>
</comment>
<dbReference type="Pfam" id="PF03947">
    <property type="entry name" value="Ribosomal_L2_C"/>
    <property type="match status" value="1"/>
</dbReference>
<dbReference type="OrthoDB" id="268576at2759"/>
<dbReference type="GO" id="GO:0032543">
    <property type="term" value="P:mitochondrial translation"/>
    <property type="evidence" value="ECO:0007669"/>
    <property type="project" value="TreeGrafter"/>
</dbReference>
<dbReference type="SMART" id="SM01382">
    <property type="entry name" value="Ribosomal_L2_C"/>
    <property type="match status" value="1"/>
</dbReference>
<dbReference type="InterPro" id="IPR012340">
    <property type="entry name" value="NA-bd_OB-fold"/>
</dbReference>
<dbReference type="GO" id="GO:0003723">
    <property type="term" value="F:RNA binding"/>
    <property type="evidence" value="ECO:0007669"/>
    <property type="project" value="TreeGrafter"/>
</dbReference>
<dbReference type="SMART" id="SM01383">
    <property type="entry name" value="Ribosomal_L2"/>
    <property type="match status" value="1"/>
</dbReference>
<reference evidence="7 8" key="2">
    <citation type="journal article" date="2019" name="G3 (Bethesda)">
        <title>Hybrid Assembly of the Genome of the Entomopathogenic Nematode Steinernema carpocapsae Identifies the X-Chromosome.</title>
        <authorList>
            <person name="Serra L."/>
            <person name="Macchietto M."/>
            <person name="Macias-Munoz A."/>
            <person name="McGill C.J."/>
            <person name="Rodriguez I.M."/>
            <person name="Rodriguez B."/>
            <person name="Murad R."/>
            <person name="Mortazavi A."/>
        </authorList>
    </citation>
    <scope>NUCLEOTIDE SEQUENCE [LARGE SCALE GENOMIC DNA]</scope>
    <source>
        <strain evidence="7 8">ALL</strain>
    </source>
</reference>
<evidence type="ECO:0000313" key="8">
    <source>
        <dbReference type="Proteomes" id="UP000298663"/>
    </source>
</evidence>
<evidence type="ECO:0000259" key="5">
    <source>
        <dbReference type="SMART" id="SM01382"/>
    </source>
</evidence>
<evidence type="ECO:0000259" key="6">
    <source>
        <dbReference type="SMART" id="SM01383"/>
    </source>
</evidence>
<dbReference type="SUPFAM" id="SSF50104">
    <property type="entry name" value="Translation proteins SH3-like domain"/>
    <property type="match status" value="1"/>
</dbReference>
<evidence type="ECO:0000313" key="7">
    <source>
        <dbReference type="EMBL" id="TKR61988.1"/>
    </source>
</evidence>
<dbReference type="EMBL" id="AZBU02000010">
    <property type="protein sequence ID" value="TKR61988.1"/>
    <property type="molecule type" value="Genomic_DNA"/>
</dbReference>
<dbReference type="Proteomes" id="UP000298663">
    <property type="component" value="Unassembled WGS sequence"/>
</dbReference>
<organism evidence="7 8">
    <name type="scientific">Steinernema carpocapsae</name>
    <name type="common">Entomopathogenic nematode</name>
    <dbReference type="NCBI Taxonomy" id="34508"/>
    <lineage>
        <taxon>Eukaryota</taxon>
        <taxon>Metazoa</taxon>
        <taxon>Ecdysozoa</taxon>
        <taxon>Nematoda</taxon>
        <taxon>Chromadorea</taxon>
        <taxon>Rhabditida</taxon>
        <taxon>Tylenchina</taxon>
        <taxon>Panagrolaimomorpha</taxon>
        <taxon>Strongyloidoidea</taxon>
        <taxon>Steinernematidae</taxon>
        <taxon>Steinernema</taxon>
    </lineage>
</organism>
<feature type="domain" description="Large ribosomal subunit protein uL2 C-terminal" evidence="5">
    <location>
        <begin position="166"/>
        <end position="293"/>
    </location>
</feature>
<feature type="domain" description="Large ribosomal subunit protein uL2 RNA-binding" evidence="6">
    <location>
        <begin position="74"/>
        <end position="155"/>
    </location>
</feature>
<evidence type="ECO:0000256" key="3">
    <source>
        <dbReference type="ARBA" id="ARBA00023274"/>
    </source>
</evidence>
<dbReference type="InterPro" id="IPR002171">
    <property type="entry name" value="Ribosomal_uL2"/>
</dbReference>
<reference evidence="7 8" key="1">
    <citation type="journal article" date="2015" name="Genome Biol.">
        <title>Comparative genomics of Steinernema reveals deeply conserved gene regulatory networks.</title>
        <authorList>
            <person name="Dillman A.R."/>
            <person name="Macchietto M."/>
            <person name="Porter C.F."/>
            <person name="Rogers A."/>
            <person name="Williams B."/>
            <person name="Antoshechkin I."/>
            <person name="Lee M.M."/>
            <person name="Goodwin Z."/>
            <person name="Lu X."/>
            <person name="Lewis E.E."/>
            <person name="Goodrich-Blair H."/>
            <person name="Stock S.P."/>
            <person name="Adams B.J."/>
            <person name="Sternberg P.W."/>
            <person name="Mortazavi A."/>
        </authorList>
    </citation>
    <scope>NUCLEOTIDE SEQUENCE [LARGE SCALE GENOMIC DNA]</scope>
    <source>
        <strain evidence="7 8">ALL</strain>
    </source>
</reference>
<dbReference type="SUPFAM" id="SSF50249">
    <property type="entry name" value="Nucleic acid-binding proteins"/>
    <property type="match status" value="1"/>
</dbReference>
<dbReference type="PANTHER" id="PTHR13691">
    <property type="entry name" value="RIBOSOMAL PROTEIN L2"/>
    <property type="match status" value="1"/>
</dbReference>
<evidence type="ECO:0000256" key="1">
    <source>
        <dbReference type="ARBA" id="ARBA00005636"/>
    </source>
</evidence>
<sequence length="335" mass="37293">MLRSLCAQAGALRLSASTLSAEADFAMGSLQSKRNLPAKGTKPLPRMLWDKEDLAVQSGGGYTHKPLRVKRLGGRDPVTWHKINQHVGGGVKFDYFMVDFHRRGPDHPEETYDERVLEVRRDPNRSSHIAMVAGEHGKRWILATENMRAGQIIRTSGFIPPNPIVGAEGDAYPLGALAPGSLINSIERFPNNLSNEDSDVFIVRAGTCATVVRHQGDFVVVRLPHKHEFSLHKTCMATIGRLSHADIENKIFGSAQMHRRWGYKMASGLFQKKDGYFGRKVRALPPVRTLAEPEPKPPRKKVYSLTRTQQSGLKGPTAQVHNLVDAGYTNRTYQD</sequence>
<keyword evidence="8" id="KW-1185">Reference proteome</keyword>
<dbReference type="STRING" id="34508.A0A4U5M017"/>
<evidence type="ECO:0000256" key="2">
    <source>
        <dbReference type="ARBA" id="ARBA00022980"/>
    </source>
</evidence>
<dbReference type="Gene3D" id="2.40.50.140">
    <property type="entry name" value="Nucleic acid-binding proteins"/>
    <property type="match status" value="1"/>
</dbReference>
<dbReference type="GO" id="GO:0005762">
    <property type="term" value="C:mitochondrial large ribosomal subunit"/>
    <property type="evidence" value="ECO:0007669"/>
    <property type="project" value="TreeGrafter"/>
</dbReference>
<keyword evidence="2" id="KW-0689">Ribosomal protein</keyword>
<dbReference type="FunFam" id="2.40.50.140:FF:000428">
    <property type="entry name" value="Mitochondrial Ribosomal Protein, Large"/>
    <property type="match status" value="1"/>
</dbReference>
<dbReference type="PANTHER" id="PTHR13691:SF73">
    <property type="entry name" value="LARGE RIBOSOMAL SUBUNIT PROTEIN UL2M"/>
    <property type="match status" value="1"/>
</dbReference>
<name>A0A4U5M017_STECR</name>
<dbReference type="Gene3D" id="2.30.30.30">
    <property type="match status" value="1"/>
</dbReference>
<protein>
    <submittedName>
        <fullName evidence="7">Uncharacterized protein</fullName>
    </submittedName>
</protein>
<comment type="caution">
    <text evidence="7">The sequence shown here is derived from an EMBL/GenBank/DDBJ whole genome shotgun (WGS) entry which is preliminary data.</text>
</comment>
<dbReference type="Pfam" id="PF00181">
    <property type="entry name" value="Ribosomal_L2_N"/>
    <property type="match status" value="1"/>
</dbReference>
<dbReference type="InterPro" id="IPR022669">
    <property type="entry name" value="Ribosomal_uL2_C"/>
</dbReference>
<dbReference type="InterPro" id="IPR014722">
    <property type="entry name" value="Rib_uL2_dom2"/>
</dbReference>
<dbReference type="InterPro" id="IPR008991">
    <property type="entry name" value="Translation_prot_SH3-like_sf"/>
</dbReference>
<feature type="region of interest" description="Disordered" evidence="4">
    <location>
        <begin position="289"/>
        <end position="316"/>
    </location>
</feature>
<proteinExistence type="inferred from homology"/>
<dbReference type="GO" id="GO:0003735">
    <property type="term" value="F:structural constituent of ribosome"/>
    <property type="evidence" value="ECO:0007669"/>
    <property type="project" value="InterPro"/>
</dbReference>
<gene>
    <name evidence="7" type="ORF">L596_026011</name>
</gene>
<accession>A0A4U5M017</accession>
<evidence type="ECO:0000256" key="4">
    <source>
        <dbReference type="SAM" id="MobiDB-lite"/>
    </source>
</evidence>
<dbReference type="InterPro" id="IPR022666">
    <property type="entry name" value="Ribosomal_uL2_RNA-bd_dom"/>
</dbReference>
<dbReference type="AlphaFoldDB" id="A0A4U5M017"/>
<keyword evidence="3" id="KW-0687">Ribonucleoprotein</keyword>